<reference evidence="2 3" key="1">
    <citation type="submission" date="2010-10" db="EMBL/GenBank/DDBJ databases">
        <title>The Genome Sequence of Synechococcus phage S-SKS1.</title>
        <authorList>
            <consortium name="The Broad Institute Genome Sequencing Platform"/>
            <person name="Henn M.R."/>
            <person name="Clokie M."/>
            <person name="Levin J."/>
            <person name="Malboeuf C."/>
            <person name="Casali M."/>
            <person name="Russ C."/>
            <person name="Lennon N."/>
            <person name="Chapman S.B."/>
            <person name="Erlich R."/>
            <person name="Young S.K."/>
            <person name="Yandava C."/>
            <person name="Zeng Q."/>
            <person name="Alvarado L."/>
            <person name="Anderson S."/>
            <person name="Berlin A."/>
            <person name="Chen Z."/>
            <person name="Freedman E."/>
            <person name="Gellesch M."/>
            <person name="Goldberg J."/>
            <person name="Green L."/>
            <person name="Griggs A."/>
            <person name="Gujja S."/>
            <person name="Heilman E.R."/>
            <person name="Heiman D."/>
            <person name="Hollinger A."/>
            <person name="Howarth C."/>
            <person name="Larson L."/>
            <person name="Mehta T."/>
            <person name="Pearson M."/>
            <person name="Roberts A."/>
            <person name="Ryan E."/>
            <person name="Saif S."/>
            <person name="Shea T."/>
            <person name="Shenoy N."/>
            <person name="Sisk P."/>
            <person name="Stolte C."/>
            <person name="Sykes S."/>
            <person name="White J."/>
            <person name="Haas B."/>
            <person name="Nusbaum C."/>
            <person name="Birren B."/>
        </authorList>
    </citation>
    <scope>NUCLEOTIDE SEQUENCE [LARGE SCALE GENOMIC DNA]</scope>
</reference>
<feature type="region of interest" description="Disordered" evidence="1">
    <location>
        <begin position="123"/>
        <end position="181"/>
    </location>
</feature>
<dbReference type="RefSeq" id="YP_007674611.1">
    <property type="nucleotide sequence ID" value="NC_020851.1"/>
</dbReference>
<feature type="compositionally biased region" description="Basic and acidic residues" evidence="1">
    <location>
        <begin position="138"/>
        <end position="148"/>
    </location>
</feature>
<evidence type="ECO:0000313" key="3">
    <source>
        <dbReference type="Proteomes" id="UP000201252"/>
    </source>
</evidence>
<proteinExistence type="predicted"/>
<dbReference type="EMBL" id="HQ633071">
    <property type="protein sequence ID" value="AGH31759.1"/>
    <property type="molecule type" value="Genomic_DNA"/>
</dbReference>
<sequence length="670" mass="71042">MIEESTLKSNFIGRDGFRWWIGQIAQTASAPEQANGEGWAFRYKVRILGYHPDNYIELSDEDLPWAGVMMPTTAGSGGGGFAQSARINQGDIVVGFFLDGDDAQIPVIMGAFGKTQFTPSLEPSNPFVPFTGYTTNIKRPDTKSDRESTGQSSQDQKQPRNIENVDPLNENNKEKGKAREVKASSATGNVITFADTCEDNFATEVTGILGNLINIISEGTDFLQDIQNAVKKIQVLANQFVGTLFNSLYTALIPILKSGLDLLYKQVYAAVLASTGNPVAAHLAGVAAQESMVPPLKAAQDAIACVSAKIINGLGDTLKDLIESTVLEVVNFGVCTAEQFIGSFLNGIIDEISSGLDSVIGGISKILELASPGFKIVDFLRSSVDVIKSIQNFFSCNQTADKCDGVKEWTIGYGPKNKAKVNDILDNALEFANISNALSGITTLTSPYSKPDCGTPTSCGGPTVSFFGGNGIGGAGKVIMGGIVNNTDGLGEITSSVARTGSIIGVEITDPGSKYTYAPPMVTFEDSCGLGYGAVGRAIVDYDKNSSTYGQITGVYMVSEGENYPVEDTLEGSEIELDDGSIVDTIVLYPGTGYDPGDTATDDNGEEYDLTIEDGKIISASPINRLKVTQLPIITISTETGIGALIKPIIGTFIPPQPPQNEIISVIDCV</sequence>
<evidence type="ECO:0000313" key="2">
    <source>
        <dbReference type="EMBL" id="AGH31759.1"/>
    </source>
</evidence>
<dbReference type="KEGG" id="vg:15011167"/>
<evidence type="ECO:0000256" key="1">
    <source>
        <dbReference type="SAM" id="MobiDB-lite"/>
    </source>
</evidence>
<name>M4QTN4_9CAUD</name>
<dbReference type="GeneID" id="15011167"/>
<feature type="compositionally biased region" description="Basic and acidic residues" evidence="1">
    <location>
        <begin position="171"/>
        <end position="181"/>
    </location>
</feature>
<accession>M4QTN4</accession>
<dbReference type="Proteomes" id="UP000201252">
    <property type="component" value="Segment"/>
</dbReference>
<organism evidence="2 3">
    <name type="scientific">Synechococcus phage S-SKS1</name>
    <dbReference type="NCBI Taxonomy" id="754042"/>
    <lineage>
        <taxon>Viruses</taxon>
        <taxon>Duplodnaviria</taxon>
        <taxon>Heunggongvirae</taxon>
        <taxon>Uroviricota</taxon>
        <taxon>Caudoviricetes</taxon>
        <taxon>Llyrvirus</taxon>
        <taxon>Llyrvirus SSKS1</taxon>
    </lineage>
</organism>
<dbReference type="Gene3D" id="2.40.50.260">
    <property type="entry name" value="Nucleic acid-binding protein domain"/>
    <property type="match status" value="1"/>
</dbReference>
<evidence type="ECO:0008006" key="4">
    <source>
        <dbReference type="Google" id="ProtNLM"/>
    </source>
</evidence>
<dbReference type="OrthoDB" id="19786at10239"/>
<keyword evidence="3" id="KW-1185">Reference proteome</keyword>
<dbReference type="SUPFAM" id="SSF69255">
    <property type="entry name" value="gp5 N-terminal domain-like"/>
    <property type="match status" value="1"/>
</dbReference>
<gene>
    <name evidence="2" type="ORF">SWZG_00253</name>
</gene>
<feature type="compositionally biased region" description="Polar residues" evidence="1">
    <location>
        <begin position="149"/>
        <end position="161"/>
    </location>
</feature>
<protein>
    <recommendedName>
        <fullName evidence="4">Baseplate hub + tail lysozyme</fullName>
    </recommendedName>
</protein>